<evidence type="ECO:0000313" key="8">
    <source>
        <dbReference type="EMBL" id="GAA2737710.1"/>
    </source>
</evidence>
<evidence type="ECO:0000313" key="9">
    <source>
        <dbReference type="Proteomes" id="UP001501842"/>
    </source>
</evidence>
<keyword evidence="3" id="KW-0274">FAD</keyword>
<reference evidence="8 9" key="1">
    <citation type="journal article" date="2019" name="Int. J. Syst. Evol. Microbiol.">
        <title>The Global Catalogue of Microorganisms (GCM) 10K type strain sequencing project: providing services to taxonomists for standard genome sequencing and annotation.</title>
        <authorList>
            <consortium name="The Broad Institute Genomics Platform"/>
            <consortium name="The Broad Institute Genome Sequencing Center for Infectious Disease"/>
            <person name="Wu L."/>
            <person name="Ma J."/>
        </authorList>
    </citation>
    <scope>NUCLEOTIDE SEQUENCE [LARGE SCALE GENOMIC DNA]</scope>
    <source>
        <strain evidence="8 9">JCM 8201</strain>
    </source>
</reference>
<keyword evidence="9" id="KW-1185">Reference proteome</keyword>
<keyword evidence="5" id="KW-0503">Monooxygenase</keyword>
<feature type="domain" description="FAD-binding" evidence="7">
    <location>
        <begin position="21"/>
        <end position="365"/>
    </location>
</feature>
<keyword evidence="4" id="KW-0560">Oxidoreductase</keyword>
<dbReference type="PANTHER" id="PTHR13789">
    <property type="entry name" value="MONOOXYGENASE"/>
    <property type="match status" value="1"/>
</dbReference>
<accession>A0ABN3URP3</accession>
<dbReference type="SUPFAM" id="SSF54373">
    <property type="entry name" value="FAD-linked reductases, C-terminal domain"/>
    <property type="match status" value="1"/>
</dbReference>
<proteinExistence type="predicted"/>
<dbReference type="InterPro" id="IPR036188">
    <property type="entry name" value="FAD/NAD-bd_sf"/>
</dbReference>
<dbReference type="InterPro" id="IPR050493">
    <property type="entry name" value="FAD-dep_Monooxygenase_BioMet"/>
</dbReference>
<evidence type="ECO:0000256" key="1">
    <source>
        <dbReference type="ARBA" id="ARBA00001974"/>
    </source>
</evidence>
<evidence type="ECO:0000256" key="5">
    <source>
        <dbReference type="ARBA" id="ARBA00023033"/>
    </source>
</evidence>
<dbReference type="PRINTS" id="PR00420">
    <property type="entry name" value="RNGMNOXGNASE"/>
</dbReference>
<dbReference type="InterPro" id="IPR002938">
    <property type="entry name" value="FAD-bd"/>
</dbReference>
<comment type="caution">
    <text evidence="8">The sequence shown here is derived from an EMBL/GenBank/DDBJ whole genome shotgun (WGS) entry which is preliminary data.</text>
</comment>
<name>A0ABN3URP3_9ACTN</name>
<dbReference type="Proteomes" id="UP001501842">
    <property type="component" value="Unassembled WGS sequence"/>
</dbReference>
<dbReference type="Pfam" id="PF01494">
    <property type="entry name" value="FAD_binding_3"/>
    <property type="match status" value="1"/>
</dbReference>
<dbReference type="EMBL" id="BAAATZ010000035">
    <property type="protein sequence ID" value="GAA2737710.1"/>
    <property type="molecule type" value="Genomic_DNA"/>
</dbReference>
<evidence type="ECO:0000256" key="6">
    <source>
        <dbReference type="SAM" id="MobiDB-lite"/>
    </source>
</evidence>
<gene>
    <name evidence="8" type="ORF">GCM10010439_68900</name>
</gene>
<dbReference type="PANTHER" id="PTHR13789:SF318">
    <property type="entry name" value="GERANYLGERANYL DIPHOSPHATE REDUCTASE"/>
    <property type="match status" value="1"/>
</dbReference>
<evidence type="ECO:0000256" key="4">
    <source>
        <dbReference type="ARBA" id="ARBA00023002"/>
    </source>
</evidence>
<evidence type="ECO:0000256" key="3">
    <source>
        <dbReference type="ARBA" id="ARBA00022827"/>
    </source>
</evidence>
<evidence type="ECO:0000256" key="2">
    <source>
        <dbReference type="ARBA" id="ARBA00022630"/>
    </source>
</evidence>
<dbReference type="Gene3D" id="3.50.50.60">
    <property type="entry name" value="FAD/NAD(P)-binding domain"/>
    <property type="match status" value="1"/>
</dbReference>
<protein>
    <submittedName>
        <fullName evidence="8">3-hydroxybenzoate 6-hydroxylase</fullName>
    </submittedName>
</protein>
<organism evidence="8 9">
    <name type="scientific">Actinocorallia aurantiaca</name>
    <dbReference type="NCBI Taxonomy" id="46204"/>
    <lineage>
        <taxon>Bacteria</taxon>
        <taxon>Bacillati</taxon>
        <taxon>Actinomycetota</taxon>
        <taxon>Actinomycetes</taxon>
        <taxon>Streptosporangiales</taxon>
        <taxon>Thermomonosporaceae</taxon>
        <taxon>Actinocorallia</taxon>
    </lineage>
</organism>
<feature type="region of interest" description="Disordered" evidence="6">
    <location>
        <begin position="423"/>
        <end position="444"/>
    </location>
</feature>
<dbReference type="SUPFAM" id="SSF51905">
    <property type="entry name" value="FAD/NAD(P)-binding domain"/>
    <property type="match status" value="1"/>
</dbReference>
<comment type="cofactor">
    <cofactor evidence="1">
        <name>FAD</name>
        <dbReference type="ChEBI" id="CHEBI:57692"/>
    </cofactor>
</comment>
<keyword evidence="2" id="KW-0285">Flavoprotein</keyword>
<evidence type="ECO:0000259" key="7">
    <source>
        <dbReference type="Pfam" id="PF01494"/>
    </source>
</evidence>
<sequence length="444" mass="48699">MSVPGIEESIVTTPTAAAGPVDVLIVGGGIGGLSAAYALAREGLRVRVLERAREFGEVGAGLQIAPNCTRILHDYGLLDEAENLGVLPKTMVMRDALDGSELTRLDLVDLEREYGFPYMVIHRSDLHGIFLRACRRAGVDLITDARVVGYENTPSGAEVLLEDGRTDEARIVIAADGLRSVARRLLTDDQPVSSPYVAYRAAVPIEQVGRNIDLSEVSVHIGPHCHFVHYGLRGGRMLNQVAVFRSPRALAGEKNWGTPDELDNAFATTCPDVQAGIPLMWRDRWWRMFDRDPIMTWVHGNITLLGDAAHPPLQYMAQGAIMAIEDGWVLARHVAAHRAENGSIDWQAAFAAYEAVRPEHCRRVLTTTRAWGELWHLDGTARLQRNALLRARDTYDYSFTDWIYGPTALTPEEEPPMFTPIPLDSGRSAAGAGPVQDASCSCST</sequence>